<evidence type="ECO:0000256" key="1">
    <source>
        <dbReference type="ARBA" id="ARBA00006987"/>
    </source>
</evidence>
<evidence type="ECO:0000313" key="3">
    <source>
        <dbReference type="EMBL" id="PYE25471.1"/>
    </source>
</evidence>
<reference evidence="3 4" key="1">
    <citation type="submission" date="2018-06" db="EMBL/GenBank/DDBJ databases">
        <title>Genomic Encyclopedia of Type Strains, Phase IV (KMG-V): Genome sequencing to study the core and pangenomes of soil and plant-associated prokaryotes.</title>
        <authorList>
            <person name="Whitman W."/>
        </authorList>
    </citation>
    <scope>NUCLEOTIDE SEQUENCE [LARGE SCALE GENOMIC DNA]</scope>
    <source>
        <strain evidence="3 4">SRCL-318</strain>
    </source>
</reference>
<dbReference type="AlphaFoldDB" id="A0A2V4TNT5"/>
<comment type="similarity">
    <text evidence="1">Belongs to the UPF0065 (bug) family.</text>
</comment>
<dbReference type="SUPFAM" id="SSF53850">
    <property type="entry name" value="Periplasmic binding protein-like II"/>
    <property type="match status" value="1"/>
</dbReference>
<organism evidence="3 4">
    <name type="scientific">Paraburkholderia silvatlantica</name>
    <dbReference type="NCBI Taxonomy" id="321895"/>
    <lineage>
        <taxon>Bacteria</taxon>
        <taxon>Pseudomonadati</taxon>
        <taxon>Pseudomonadota</taxon>
        <taxon>Betaproteobacteria</taxon>
        <taxon>Burkholderiales</taxon>
        <taxon>Burkholderiaceae</taxon>
        <taxon>Paraburkholderia</taxon>
    </lineage>
</organism>
<dbReference type="Gene3D" id="3.40.190.10">
    <property type="entry name" value="Periplasmic binding protein-like II"/>
    <property type="match status" value="1"/>
</dbReference>
<dbReference type="PIRSF" id="PIRSF017082">
    <property type="entry name" value="YflP"/>
    <property type="match status" value="1"/>
</dbReference>
<keyword evidence="2" id="KW-0732">Signal</keyword>
<feature type="signal peptide" evidence="2">
    <location>
        <begin position="1"/>
        <end position="21"/>
    </location>
</feature>
<dbReference type="Proteomes" id="UP000247772">
    <property type="component" value="Unassembled WGS sequence"/>
</dbReference>
<dbReference type="Pfam" id="PF03401">
    <property type="entry name" value="TctC"/>
    <property type="match status" value="1"/>
</dbReference>
<gene>
    <name evidence="3" type="ORF">C7410_10448</name>
</gene>
<dbReference type="CDD" id="cd07012">
    <property type="entry name" value="PBP2_Bug_TTT"/>
    <property type="match status" value="1"/>
</dbReference>
<dbReference type="InterPro" id="IPR042100">
    <property type="entry name" value="Bug_dom1"/>
</dbReference>
<dbReference type="InterPro" id="IPR005064">
    <property type="entry name" value="BUG"/>
</dbReference>
<protein>
    <submittedName>
        <fullName evidence="3">Tripartite-type tricarboxylate transporter receptor subunit TctC</fullName>
    </submittedName>
</protein>
<sequence>MNRRQLLVASLGLSTTTFAFAQDASEYPSRTVRLMVGFAAGGPQDNITRMLAEYFGKQFDRSFYVENRPGANGEVAANYTKYLTADGYSLLLAGSGAMSVAPSMQTALGYNSAKDFTAIGRVSGFVYLLAVPSSSPFKSTRDLILYGRTNKGALSYASAGIGATNHLAGEWFKSRTGVDAVHVPYKGDAEALTDLIAGRVSYAFIGGPGVIAQAKAGKLRILASSGLTQKQEGIDVPTVAQAANIPDFDVVPWTGLFAPAGLASGIVGRLNTAIMKSMATPEAKARLLAIGQFSFTDTPEQFAQYLRTENARWASVVELAQIRKM</sequence>
<name>A0A2V4TNT5_9BURK</name>
<evidence type="ECO:0000256" key="2">
    <source>
        <dbReference type="SAM" id="SignalP"/>
    </source>
</evidence>
<feature type="chain" id="PRO_5016066311" evidence="2">
    <location>
        <begin position="22"/>
        <end position="325"/>
    </location>
</feature>
<dbReference type="PANTHER" id="PTHR42928:SF5">
    <property type="entry name" value="BLR1237 PROTEIN"/>
    <property type="match status" value="1"/>
</dbReference>
<dbReference type="EMBL" id="QJSQ01000004">
    <property type="protein sequence ID" value="PYE25471.1"/>
    <property type="molecule type" value="Genomic_DNA"/>
</dbReference>
<dbReference type="PANTHER" id="PTHR42928">
    <property type="entry name" value="TRICARBOXYLATE-BINDING PROTEIN"/>
    <property type="match status" value="1"/>
</dbReference>
<dbReference type="RefSeq" id="WP_181439891.1">
    <property type="nucleotide sequence ID" value="NZ_QJSQ01000004.1"/>
</dbReference>
<comment type="caution">
    <text evidence="3">The sequence shown here is derived from an EMBL/GenBank/DDBJ whole genome shotgun (WGS) entry which is preliminary data.</text>
</comment>
<dbReference type="Gene3D" id="3.40.190.150">
    <property type="entry name" value="Bordetella uptake gene, domain 1"/>
    <property type="match status" value="1"/>
</dbReference>
<evidence type="ECO:0000313" key="4">
    <source>
        <dbReference type="Proteomes" id="UP000247772"/>
    </source>
</evidence>
<proteinExistence type="inferred from homology"/>
<keyword evidence="3" id="KW-0675">Receptor</keyword>
<accession>A0A2V4TNT5</accession>